<dbReference type="GO" id="GO:0016787">
    <property type="term" value="F:hydrolase activity"/>
    <property type="evidence" value="ECO:0007669"/>
    <property type="project" value="UniProtKB-KW"/>
</dbReference>
<dbReference type="AlphaFoldDB" id="E3D137"/>
<dbReference type="SUPFAM" id="SSF53474">
    <property type="entry name" value="alpha/beta-Hydrolases"/>
    <property type="match status" value="1"/>
</dbReference>
<keyword evidence="2" id="KW-0378">Hydrolase</keyword>
<dbReference type="InterPro" id="IPR050261">
    <property type="entry name" value="FrsA_esterase"/>
</dbReference>
<gene>
    <name evidence="2" type="ORF">Apau_1524</name>
</gene>
<feature type="domain" description="Dienelactone hydrolase" evidence="1">
    <location>
        <begin position="27"/>
        <end position="223"/>
    </location>
</feature>
<dbReference type="InterPro" id="IPR002925">
    <property type="entry name" value="Dienelactn_hydro"/>
</dbReference>
<dbReference type="RefSeq" id="WP_006301148.1">
    <property type="nucleotide sequence ID" value="NZ_CM001022.1"/>
</dbReference>
<dbReference type="eggNOG" id="COG0412">
    <property type="taxonomic scope" value="Bacteria"/>
</dbReference>
<sequence>MLAWEPLRLGGRLYGGVRWEPAEEVTPRGRVLILHEFDGLGPESLWLLREWRARGWGGVAADLYGVSLRPRFAGEAALRARALRELRGPLRARVRGWWEHLLTLPGYREESLLLFGSSFGGHAVLEGLRAGLRPLGALTVYGYLDPSPEGLPGDVPLLAIVAGKDAVVPPENGGSFLADWGMRGTPGRGVLFPGAPHGFLRPGRSPEGRVWAKRAWCEVDRFLSDLERGEWSR</sequence>
<evidence type="ECO:0000313" key="3">
    <source>
        <dbReference type="Proteomes" id="UP000005096"/>
    </source>
</evidence>
<proteinExistence type="predicted"/>
<dbReference type="PANTHER" id="PTHR22946">
    <property type="entry name" value="DIENELACTONE HYDROLASE DOMAIN-CONTAINING PROTEIN-RELATED"/>
    <property type="match status" value="1"/>
</dbReference>
<organism evidence="2 3">
    <name type="scientific">Aminomonas paucivorans DSM 12260</name>
    <dbReference type="NCBI Taxonomy" id="584708"/>
    <lineage>
        <taxon>Bacteria</taxon>
        <taxon>Thermotogati</taxon>
        <taxon>Synergistota</taxon>
        <taxon>Synergistia</taxon>
        <taxon>Synergistales</taxon>
        <taxon>Synergistaceae</taxon>
        <taxon>Aminomonas</taxon>
    </lineage>
</organism>
<dbReference type="Pfam" id="PF01738">
    <property type="entry name" value="DLH"/>
    <property type="match status" value="1"/>
</dbReference>
<dbReference type="PaxDb" id="584708-Apau_1524"/>
<dbReference type="HOGENOM" id="CLU_1187946_0_0_0"/>
<protein>
    <submittedName>
        <fullName evidence="2">Dienelactone hydrolase</fullName>
    </submittedName>
</protein>
<dbReference type="Gene3D" id="3.40.50.1820">
    <property type="entry name" value="alpha/beta hydrolase"/>
    <property type="match status" value="1"/>
</dbReference>
<reference evidence="2 3" key="1">
    <citation type="journal article" date="2010" name="Stand. Genomic Sci.">
        <title>Non-contiguous finished genome sequence of Aminomonas paucivorans type strain (GLU-3).</title>
        <authorList>
            <person name="Pitluck S."/>
            <person name="Yasawong M."/>
            <person name="Held B."/>
            <person name="Lapidus A."/>
            <person name="Nolan M."/>
            <person name="Copeland A."/>
            <person name="Lucas S."/>
            <person name="Del Rio T.G."/>
            <person name="Tice H."/>
            <person name="Cheng J.F."/>
            <person name="Chertkov O."/>
            <person name="Goodwin L."/>
            <person name="Tapia R."/>
            <person name="Han C."/>
            <person name="Liolios K."/>
            <person name="Ivanova N."/>
            <person name="Mavromatis K."/>
            <person name="Ovchinnikova G."/>
            <person name="Pati A."/>
            <person name="Chen A."/>
            <person name="Palaniappan K."/>
            <person name="Land M."/>
            <person name="Hauser L."/>
            <person name="Chang Y.J."/>
            <person name="Jeffries C.D."/>
            <person name="Pukall R."/>
            <person name="Spring S."/>
            <person name="Rohde M."/>
            <person name="Sikorski J."/>
            <person name="Goker M."/>
            <person name="Woyke T."/>
            <person name="Bristow J."/>
            <person name="Eisen J.A."/>
            <person name="Markowitz V."/>
            <person name="Hugenholtz P."/>
            <person name="Kyrpides N.C."/>
            <person name="Klenk H.P."/>
        </authorList>
    </citation>
    <scope>NUCLEOTIDE SEQUENCE [LARGE SCALE GENOMIC DNA]</scope>
    <source>
        <strain evidence="2 3">DSM 12260</strain>
    </source>
</reference>
<dbReference type="EMBL" id="CM001022">
    <property type="protein sequence ID" value="EFQ23943.1"/>
    <property type="molecule type" value="Genomic_DNA"/>
</dbReference>
<accession>E3D137</accession>
<name>E3D137_9BACT</name>
<dbReference type="InterPro" id="IPR029058">
    <property type="entry name" value="AB_hydrolase_fold"/>
</dbReference>
<dbReference type="STRING" id="584708.Apau_1524"/>
<keyword evidence="3" id="KW-1185">Reference proteome</keyword>
<dbReference type="PANTHER" id="PTHR22946:SF0">
    <property type="entry name" value="DIENELACTONE HYDROLASE DOMAIN-CONTAINING PROTEIN"/>
    <property type="match status" value="1"/>
</dbReference>
<dbReference type="OrthoDB" id="9787933at2"/>
<evidence type="ECO:0000313" key="2">
    <source>
        <dbReference type="EMBL" id="EFQ23943.1"/>
    </source>
</evidence>
<evidence type="ECO:0000259" key="1">
    <source>
        <dbReference type="Pfam" id="PF01738"/>
    </source>
</evidence>
<dbReference type="Proteomes" id="UP000005096">
    <property type="component" value="Chromosome"/>
</dbReference>